<feature type="region of interest" description="Disordered" evidence="1">
    <location>
        <begin position="266"/>
        <end position="301"/>
    </location>
</feature>
<organism evidence="2 3">
    <name type="scientific">Streptomyces antibioticus</name>
    <dbReference type="NCBI Taxonomy" id="1890"/>
    <lineage>
        <taxon>Bacteria</taxon>
        <taxon>Bacillati</taxon>
        <taxon>Actinomycetota</taxon>
        <taxon>Actinomycetes</taxon>
        <taxon>Kitasatosporales</taxon>
        <taxon>Streptomycetaceae</taxon>
        <taxon>Streptomyces</taxon>
    </lineage>
</organism>
<reference evidence="2 3" key="1">
    <citation type="submission" date="2020-03" db="EMBL/GenBank/DDBJ databases">
        <title>Is there a link between lipid content and antibiotic production in Streptomyces?</title>
        <authorList>
            <person name="David M."/>
            <person name="Lejeune C."/>
            <person name="Abreu S."/>
            <person name="Thibessard A."/>
            <person name="Leblond P."/>
            <person name="Chaminade P."/>
            <person name="Virolle M.-J."/>
        </authorList>
    </citation>
    <scope>NUCLEOTIDE SEQUENCE [LARGE SCALE GENOMIC DNA]</scope>
    <source>
        <strain evidence="2 3">DSM 41481</strain>
    </source>
</reference>
<evidence type="ECO:0000313" key="3">
    <source>
        <dbReference type="Proteomes" id="UP000502504"/>
    </source>
</evidence>
<evidence type="ECO:0000256" key="1">
    <source>
        <dbReference type="SAM" id="MobiDB-lite"/>
    </source>
</evidence>
<feature type="region of interest" description="Disordered" evidence="1">
    <location>
        <begin position="102"/>
        <end position="189"/>
    </location>
</feature>
<proteinExistence type="predicted"/>
<feature type="compositionally biased region" description="Low complexity" evidence="1">
    <location>
        <begin position="173"/>
        <end position="186"/>
    </location>
</feature>
<gene>
    <name evidence="2" type="ORF">HCX60_32080</name>
</gene>
<dbReference type="EMBL" id="CP050692">
    <property type="protein sequence ID" value="QIT47597.1"/>
    <property type="molecule type" value="Genomic_DNA"/>
</dbReference>
<name>A0AAE6YEZ3_STRAT</name>
<evidence type="ECO:0008006" key="4">
    <source>
        <dbReference type="Google" id="ProtNLM"/>
    </source>
</evidence>
<dbReference type="RefSeq" id="WP_078635954.1">
    <property type="nucleotide sequence ID" value="NZ_CM007717.1"/>
</dbReference>
<dbReference type="AlphaFoldDB" id="A0AAE6YEZ3"/>
<protein>
    <recommendedName>
        <fullName evidence="4">Replication protein</fullName>
    </recommendedName>
</protein>
<feature type="compositionally biased region" description="Basic and acidic residues" evidence="1">
    <location>
        <begin position="113"/>
        <end position="123"/>
    </location>
</feature>
<dbReference type="Proteomes" id="UP000502504">
    <property type="component" value="Chromosome"/>
</dbReference>
<sequence length="301" mass="32613">MKIRRSRLTGDFLQVPNATVRDDRLSHMARGILVELLSRPDGWEATADDMWRASVAKHGKNSPGRRAFRAAFAELKEHGYLSAGKDVLSGGRYGTVLTLTDVPHAGTSAPPAETRETAGHSDVPHAGTSETTTDVPPAGTSVPPGQMTIPAGRTDVPLSDVPHAGTSKEENGETNTGKNTTSSSAAAKRDDEDLSAFGAFWIVYPKSRNRPATLTAWREALAKGADPEKIAAAAQAYARERAGEDQRYTKYSANWLREERYEDDYASAQAPGERPALRAVSGGWQPWRNPTDQSVYDEPLI</sequence>
<evidence type="ECO:0000313" key="2">
    <source>
        <dbReference type="EMBL" id="QIT47597.1"/>
    </source>
</evidence>
<accession>A0AAE6YEZ3</accession>